<dbReference type="SUPFAM" id="SSF49464">
    <property type="entry name" value="Carboxypeptidase regulatory domain-like"/>
    <property type="match status" value="1"/>
</dbReference>
<dbReference type="InterPro" id="IPR039426">
    <property type="entry name" value="TonB-dep_rcpt-like"/>
</dbReference>
<dbReference type="Pfam" id="PF07715">
    <property type="entry name" value="Plug"/>
    <property type="match status" value="1"/>
</dbReference>
<sequence>MVSSLVVYAQTKHTGKITGSDDKLPVVGASVRIKGTTIGTQTDVNGTYSISVKAGDVLVVSYIGYTTQEVTVGASETINVVLQAGSNSLNEVVVTGYTSQRKKDISGAVATVDVGAATKLPTASSDQLLQGQASGVTVVTNGQPGSSSQVYVRGIGNFANSQPLYVIDGVQTNNMNDVNPNDIESMSVLKDAGATAIYGIAGGNGVVVITTKKGKVGKSVFTYDAYYGTQRPLGGNVWNVLNGADYGKLLAQVDPTNPLLINGKIADYGYQAGSNLPAAKGVANEGAAAVNPSLYRFDPQNPNNDYLIQKFNNGAGTDWFHEVFKPAPMQSHTISGSGANDKNSYFFSLGYLNQRGTLIDSYFKRYQARINTTFNIKDFFRIGENAQIYYNESPGSILNNDEGNPISYTYRIQPQIPVYDIGGNYGGTWAGPTQLGNANNPVAIAQRRGTNKFQSFNIVGSAFAEVDFLKNFTARTSINGSINSQYYQEIRYNTYENGESHTSNNGFLQNSRYYTNYNWSNILTYSKIVGKHNVKVLAGYEQKEYRNRFIEGSGTNLFSVDPNYANLSNVTANRVLTGGVDPNSQPTQTQSVFARLDYIFNDRYILGATIRRDGFSAFAPGRKWGSFPSVSLAWRASQEDFLKTVEWLTDLKIRGSYGVSGFNANVRGDNAFNTFASDPGGSYYAIGGGITNPATGFFAQRFGNLATSWEKDKVANVGFDASIMGGKFDMSLEYFKKTSSDLLFGVTLPATVGGATEPIVNVGSVTNQGIEAAFTYHGKPSADFTYNVGVNITTYKNKITELNTNFFNAGSRIGNIVYQQVGSPIGAFYGYKVAGYFRDAADVAASPTQDQAAPGRFKYQDTNGDGVISDADRTVLGNPNPDFTYGLNLSAAYKGFDFTAVFYGSQGNDVFNYTKYWTHFYSSLTGNKSNDLLYNAWSPTNLNPKAPKAEAVSTFSTDAAVNSFYVENGSFLKLRTLQIGYDFGASILSKLGVKRLHAYIQGTNLFTVTKYTGLDPEVQAGNTNGSNGNSLGIDYGNYPNNEKRYILGVNLSF</sequence>
<evidence type="ECO:0000313" key="12">
    <source>
        <dbReference type="EMBL" id="TWR25916.1"/>
    </source>
</evidence>
<dbReference type="Proteomes" id="UP000320042">
    <property type="component" value="Unassembled WGS sequence"/>
</dbReference>
<evidence type="ECO:0000256" key="8">
    <source>
        <dbReference type="PROSITE-ProRule" id="PRU01360"/>
    </source>
</evidence>
<reference evidence="12 13" key="1">
    <citation type="submission" date="2019-07" db="EMBL/GenBank/DDBJ databases">
        <authorList>
            <person name="Kim J."/>
        </authorList>
    </citation>
    <scope>NUCLEOTIDE SEQUENCE [LARGE SCALE GENOMIC DNA]</scope>
    <source>
        <strain evidence="13">dk17</strain>
    </source>
</reference>
<dbReference type="Gene3D" id="2.40.170.20">
    <property type="entry name" value="TonB-dependent receptor, beta-barrel domain"/>
    <property type="match status" value="1"/>
</dbReference>
<dbReference type="Gene3D" id="2.60.40.1120">
    <property type="entry name" value="Carboxypeptidase-like, regulatory domain"/>
    <property type="match status" value="1"/>
</dbReference>
<dbReference type="Pfam" id="PF13715">
    <property type="entry name" value="CarbopepD_reg_2"/>
    <property type="match status" value="1"/>
</dbReference>
<gene>
    <name evidence="12" type="ORF">FPZ43_16265</name>
</gene>
<organism evidence="12 13">
    <name type="scientific">Mucilaginibacter pallidiroseus</name>
    <dbReference type="NCBI Taxonomy" id="2599295"/>
    <lineage>
        <taxon>Bacteria</taxon>
        <taxon>Pseudomonadati</taxon>
        <taxon>Bacteroidota</taxon>
        <taxon>Sphingobacteriia</taxon>
        <taxon>Sphingobacteriales</taxon>
        <taxon>Sphingobacteriaceae</taxon>
        <taxon>Mucilaginibacter</taxon>
    </lineage>
</organism>
<dbReference type="InterPro" id="IPR036942">
    <property type="entry name" value="Beta-barrel_TonB_sf"/>
</dbReference>
<proteinExistence type="inferred from homology"/>
<evidence type="ECO:0000256" key="3">
    <source>
        <dbReference type="ARBA" id="ARBA00022452"/>
    </source>
</evidence>
<evidence type="ECO:0000259" key="10">
    <source>
        <dbReference type="Pfam" id="PF00593"/>
    </source>
</evidence>
<name>A0A563U3J1_9SPHI</name>
<evidence type="ECO:0000259" key="11">
    <source>
        <dbReference type="Pfam" id="PF07715"/>
    </source>
</evidence>
<evidence type="ECO:0000256" key="6">
    <source>
        <dbReference type="ARBA" id="ARBA00023136"/>
    </source>
</evidence>
<dbReference type="NCBIfam" id="TIGR04056">
    <property type="entry name" value="OMP_RagA_SusC"/>
    <property type="match status" value="1"/>
</dbReference>
<keyword evidence="7 8" id="KW-0998">Cell outer membrane</keyword>
<keyword evidence="13" id="KW-1185">Reference proteome</keyword>
<protein>
    <submittedName>
        <fullName evidence="12">TonB-dependent receptor</fullName>
    </submittedName>
</protein>
<accession>A0A563U3J1</accession>
<feature type="domain" description="TonB-dependent receptor plug" evidence="11">
    <location>
        <begin position="102"/>
        <end position="206"/>
    </location>
</feature>
<keyword evidence="12" id="KW-0675">Receptor</keyword>
<dbReference type="Pfam" id="PF00593">
    <property type="entry name" value="TonB_dep_Rec_b-barrel"/>
    <property type="match status" value="1"/>
</dbReference>
<dbReference type="InterPro" id="IPR008969">
    <property type="entry name" value="CarboxyPept-like_regulatory"/>
</dbReference>
<evidence type="ECO:0000256" key="9">
    <source>
        <dbReference type="RuleBase" id="RU003357"/>
    </source>
</evidence>
<dbReference type="InterPro" id="IPR000531">
    <property type="entry name" value="Beta-barrel_TonB"/>
</dbReference>
<evidence type="ECO:0000313" key="13">
    <source>
        <dbReference type="Proteomes" id="UP000320042"/>
    </source>
</evidence>
<comment type="caution">
    <text evidence="12">The sequence shown here is derived from an EMBL/GenBank/DDBJ whole genome shotgun (WGS) entry which is preliminary data.</text>
</comment>
<comment type="subcellular location">
    <subcellularLocation>
        <location evidence="1 8">Cell outer membrane</location>
        <topology evidence="1 8">Multi-pass membrane protein</topology>
    </subcellularLocation>
</comment>
<dbReference type="InterPro" id="IPR023997">
    <property type="entry name" value="TonB-dep_OMP_SusC/RagA_CS"/>
</dbReference>
<dbReference type="AlphaFoldDB" id="A0A563U3J1"/>
<evidence type="ECO:0000256" key="2">
    <source>
        <dbReference type="ARBA" id="ARBA00022448"/>
    </source>
</evidence>
<dbReference type="InterPro" id="IPR012910">
    <property type="entry name" value="Plug_dom"/>
</dbReference>
<comment type="similarity">
    <text evidence="8 9">Belongs to the TonB-dependent receptor family.</text>
</comment>
<evidence type="ECO:0000256" key="5">
    <source>
        <dbReference type="ARBA" id="ARBA00023077"/>
    </source>
</evidence>
<dbReference type="OrthoDB" id="9768177at2"/>
<keyword evidence="2 8" id="KW-0813">Transport</keyword>
<dbReference type="Gene3D" id="2.170.130.10">
    <property type="entry name" value="TonB-dependent receptor, plug domain"/>
    <property type="match status" value="1"/>
</dbReference>
<feature type="domain" description="TonB-dependent receptor-like beta-barrel" evidence="10">
    <location>
        <begin position="401"/>
        <end position="894"/>
    </location>
</feature>
<dbReference type="EMBL" id="VOEJ01000008">
    <property type="protein sequence ID" value="TWR25916.1"/>
    <property type="molecule type" value="Genomic_DNA"/>
</dbReference>
<keyword evidence="4 8" id="KW-0812">Transmembrane</keyword>
<evidence type="ECO:0000256" key="7">
    <source>
        <dbReference type="ARBA" id="ARBA00023237"/>
    </source>
</evidence>
<keyword evidence="3 8" id="KW-1134">Transmembrane beta strand</keyword>
<dbReference type="InterPro" id="IPR037066">
    <property type="entry name" value="Plug_dom_sf"/>
</dbReference>
<dbReference type="NCBIfam" id="TIGR04057">
    <property type="entry name" value="SusC_RagA_signa"/>
    <property type="match status" value="1"/>
</dbReference>
<evidence type="ECO:0000256" key="1">
    <source>
        <dbReference type="ARBA" id="ARBA00004571"/>
    </source>
</evidence>
<keyword evidence="5 9" id="KW-0798">TonB box</keyword>
<dbReference type="PROSITE" id="PS52016">
    <property type="entry name" value="TONB_DEPENDENT_REC_3"/>
    <property type="match status" value="1"/>
</dbReference>
<evidence type="ECO:0000256" key="4">
    <source>
        <dbReference type="ARBA" id="ARBA00022692"/>
    </source>
</evidence>
<dbReference type="GO" id="GO:0009279">
    <property type="term" value="C:cell outer membrane"/>
    <property type="evidence" value="ECO:0007669"/>
    <property type="project" value="UniProtKB-SubCell"/>
</dbReference>
<dbReference type="InterPro" id="IPR023996">
    <property type="entry name" value="TonB-dep_OMP_SusC/RagA"/>
</dbReference>
<dbReference type="SUPFAM" id="SSF56935">
    <property type="entry name" value="Porins"/>
    <property type="match status" value="1"/>
</dbReference>
<keyword evidence="6 8" id="KW-0472">Membrane</keyword>